<dbReference type="Gene3D" id="2.30.40.10">
    <property type="entry name" value="Urease, subunit C, domain 1"/>
    <property type="match status" value="1"/>
</dbReference>
<evidence type="ECO:0000256" key="1">
    <source>
        <dbReference type="SAM" id="MobiDB-lite"/>
    </source>
</evidence>
<name>A0A8H7B2J5_9PLEO</name>
<dbReference type="GeneID" id="62206655"/>
<evidence type="ECO:0000313" key="2">
    <source>
        <dbReference type="EMBL" id="KAF7673815.1"/>
    </source>
</evidence>
<dbReference type="AlphaFoldDB" id="A0A8H7B2J5"/>
<dbReference type="PANTHER" id="PTHR32027:SF0">
    <property type="entry name" value="CYTOSINE DEAMINASE"/>
    <property type="match status" value="1"/>
</dbReference>
<dbReference type="SUPFAM" id="SSF51338">
    <property type="entry name" value="Composite domain of metallo-dependent hydrolases"/>
    <property type="match status" value="1"/>
</dbReference>
<evidence type="ECO:0008006" key="4">
    <source>
        <dbReference type="Google" id="ProtNLM"/>
    </source>
</evidence>
<dbReference type="SUPFAM" id="SSF51556">
    <property type="entry name" value="Metallo-dependent hydrolases"/>
    <property type="match status" value="1"/>
</dbReference>
<dbReference type="Gene3D" id="3.20.20.140">
    <property type="entry name" value="Metal-dependent hydrolases"/>
    <property type="match status" value="1"/>
</dbReference>
<accession>A0A8H7B2J5</accession>
<feature type="compositionally biased region" description="Low complexity" evidence="1">
    <location>
        <begin position="715"/>
        <end position="727"/>
    </location>
</feature>
<dbReference type="InterPro" id="IPR032466">
    <property type="entry name" value="Metal_Hydrolase"/>
</dbReference>
<dbReference type="PANTHER" id="PTHR32027">
    <property type="entry name" value="CYTOSINE DEAMINASE"/>
    <property type="match status" value="1"/>
</dbReference>
<evidence type="ECO:0000313" key="3">
    <source>
        <dbReference type="Proteomes" id="UP000596902"/>
    </source>
</evidence>
<dbReference type="Proteomes" id="UP000596902">
    <property type="component" value="Unassembled WGS sequence"/>
</dbReference>
<dbReference type="RefSeq" id="XP_038784142.1">
    <property type="nucleotide sequence ID" value="XM_038933477.1"/>
</dbReference>
<dbReference type="GO" id="GO:0016814">
    <property type="term" value="F:hydrolase activity, acting on carbon-nitrogen (but not peptide) bonds, in cyclic amidines"/>
    <property type="evidence" value="ECO:0007669"/>
    <property type="project" value="TreeGrafter"/>
</dbReference>
<feature type="region of interest" description="Disordered" evidence="1">
    <location>
        <begin position="995"/>
        <end position="1017"/>
    </location>
</feature>
<protein>
    <recommendedName>
        <fullName evidence="4">Amidohydrolase-related domain-containing protein</fullName>
    </recommendedName>
</protein>
<gene>
    <name evidence="2" type="ORF">GT037_008430</name>
</gene>
<reference evidence="2" key="1">
    <citation type="submission" date="2020-01" db="EMBL/GenBank/DDBJ databases">
        <authorList>
            <person name="Feng Z.H.Z."/>
        </authorList>
    </citation>
    <scope>NUCLEOTIDE SEQUENCE</scope>
    <source>
        <strain evidence="2">CBS107.38</strain>
    </source>
</reference>
<keyword evidence="3" id="KW-1185">Reference proteome</keyword>
<proteinExistence type="predicted"/>
<dbReference type="EMBL" id="JAAABM010000012">
    <property type="protein sequence ID" value="KAF7673815.1"/>
    <property type="molecule type" value="Genomic_DNA"/>
</dbReference>
<reference evidence="2" key="2">
    <citation type="submission" date="2020-08" db="EMBL/GenBank/DDBJ databases">
        <title>Draft Genome Sequence of Cumin Blight Pathogen Alternaria burnsii.</title>
        <authorList>
            <person name="Feng Z."/>
        </authorList>
    </citation>
    <scope>NUCLEOTIDE SEQUENCE</scope>
    <source>
        <strain evidence="2">CBS107.38</strain>
    </source>
</reference>
<sequence length="1017" mass="113457">MQDRMSTKTLEKITNVRLPNKPPSTLWDIAIKDGNIASVDNHSNCQDGHEGTLDGANRLIAPSLCHAHIHLDKCFLLQDPKFGDLQIESGDFNEAMEMTGEAKSRFEEDDLLRRGTRLIEESIQHGVTAMRAFVEVDGVVKMKCLDAGLKLKEMFKDRCEVQICAFAQLPLFSGRDRGEEVRELMTKSASFEQVDVLGSTPYVEDDEEKSLENVKWITQLALKHQKHLDLHLDYFLEEDKKPLVWDALNTIKELEWSKKAGSKQITLGHCTRLTRFRNDEWTHLRQEVGDLPISFVGLPTSDLFMMRTPENVRGTLPVVELINEYGFNAAIAVNNVGNAFTPYGNCDPLTIASLGVGLYQAGTKKDAELLYMLQDTQQSLHSTEMAYSMTANEKCEHVERRQQPTMRQVVYTFLDNLRLRFGEESSEVMSILNILGTFREGRLSKKDTLVAIRLALGGQADLKQDLLNILFHKDADWGMGDFDFGSHQPFSQGSPSPQFLQPAHQPQMRLPPISPLWYEASQNYPSTYSAGVFGSGVNGGCGLPLPSSMHQTSGQFCHPNVFTSSVLAESASFCPHMRSHEEDKIPERQQHGVEIVPQLNRSPYNWEDIDQPKEPQASYSQPWCPVASSPMLDHAQSLASNHFDSASLSRETHLFPNSSPEEGQVATTSPSVLGVPVAVPIGKAIDDMPPPSKKRRRESSRVQVNVKKDISEYVTPTASPTSTSTTTIDQPSVLPKPKKRVVDENKSSHGRGPYIHSLCGKGFSSRSRVKKHHWGNKLDNLETTTGCWAKNNKPSVSWNEHPSCKGGMIPSQLLQRAPSAASKKKVSAYEAPMAPSMVPESKDFSRTVDDTPHQYQENQPYFEGLSSYRSHQLPTRTSLDNLLTAVNVASEIDAPRPQGRIDSVVSHLDAQAVAAEHNKQYITNWQSACDDHVVEPFAHDRQHPYTSYGLGLQGTQVPVNMALPGLNELYPYTLPTRSFTDSHWGNDRDLVYAGDNRSHTTLRSPSSPGPDEEGRHL</sequence>
<dbReference type="InterPro" id="IPR011059">
    <property type="entry name" value="Metal-dep_hydrolase_composite"/>
</dbReference>
<dbReference type="InterPro" id="IPR052349">
    <property type="entry name" value="Metallo-hydrolase_Enzymes"/>
</dbReference>
<feature type="region of interest" description="Disordered" evidence="1">
    <location>
        <begin position="682"/>
        <end position="753"/>
    </location>
</feature>
<comment type="caution">
    <text evidence="2">The sequence shown here is derived from an EMBL/GenBank/DDBJ whole genome shotgun (WGS) entry which is preliminary data.</text>
</comment>
<organism evidence="2 3">
    <name type="scientific">Alternaria burnsii</name>
    <dbReference type="NCBI Taxonomy" id="1187904"/>
    <lineage>
        <taxon>Eukaryota</taxon>
        <taxon>Fungi</taxon>
        <taxon>Dikarya</taxon>
        <taxon>Ascomycota</taxon>
        <taxon>Pezizomycotina</taxon>
        <taxon>Dothideomycetes</taxon>
        <taxon>Pleosporomycetidae</taxon>
        <taxon>Pleosporales</taxon>
        <taxon>Pleosporineae</taxon>
        <taxon>Pleosporaceae</taxon>
        <taxon>Alternaria</taxon>
        <taxon>Alternaria sect. Alternaria</taxon>
    </lineage>
</organism>